<evidence type="ECO:0000313" key="14">
    <source>
        <dbReference type="Proteomes" id="UP001595711"/>
    </source>
</evidence>
<dbReference type="InterPro" id="IPR011650">
    <property type="entry name" value="Peptidase_M20_dimer"/>
</dbReference>
<evidence type="ECO:0000256" key="2">
    <source>
        <dbReference type="ARBA" id="ARBA00001947"/>
    </source>
</evidence>
<evidence type="ECO:0000259" key="12">
    <source>
        <dbReference type="Pfam" id="PF07687"/>
    </source>
</evidence>
<keyword evidence="8" id="KW-0378">Hydrolase</keyword>
<dbReference type="Gene3D" id="3.30.70.360">
    <property type="match status" value="1"/>
</dbReference>
<dbReference type="InterPro" id="IPR002933">
    <property type="entry name" value="Peptidase_M20"/>
</dbReference>
<dbReference type="PROSITE" id="PS00758">
    <property type="entry name" value="ARGE_DAPE_CPG2_1"/>
    <property type="match status" value="1"/>
</dbReference>
<comment type="cofactor">
    <cofactor evidence="2">
        <name>Zn(2+)</name>
        <dbReference type="ChEBI" id="CHEBI:29105"/>
    </cofactor>
</comment>
<dbReference type="SUPFAM" id="SSF55031">
    <property type="entry name" value="Bacterial exopeptidase dimerisation domain"/>
    <property type="match status" value="1"/>
</dbReference>
<evidence type="ECO:0000256" key="8">
    <source>
        <dbReference type="ARBA" id="ARBA00022801"/>
    </source>
</evidence>
<protein>
    <recommendedName>
        <fullName evidence="6">Probable succinyl-diaminopimelate desuccinylase</fullName>
        <ecNumber evidence="5">3.5.1.18</ecNumber>
    </recommendedName>
</protein>
<evidence type="ECO:0000256" key="9">
    <source>
        <dbReference type="ARBA" id="ARBA00022833"/>
    </source>
</evidence>
<dbReference type="RefSeq" id="WP_379726072.1">
    <property type="nucleotide sequence ID" value="NZ_JBHRYJ010000002.1"/>
</dbReference>
<accession>A0ABV7VEZ6</accession>
<dbReference type="InterPro" id="IPR001261">
    <property type="entry name" value="ArgE/DapE_CS"/>
</dbReference>
<comment type="cofactor">
    <cofactor evidence="1">
        <name>Co(2+)</name>
        <dbReference type="ChEBI" id="CHEBI:48828"/>
    </cofactor>
</comment>
<dbReference type="PANTHER" id="PTHR43808">
    <property type="entry name" value="ACETYLORNITHINE DEACETYLASE"/>
    <property type="match status" value="1"/>
</dbReference>
<name>A0ABV7VEZ6_9PROT</name>
<evidence type="ECO:0000256" key="11">
    <source>
        <dbReference type="ARBA" id="ARBA00051301"/>
    </source>
</evidence>
<comment type="catalytic activity">
    <reaction evidence="11">
        <text>N-succinyl-(2S,6S)-2,6-diaminopimelate + H2O = (2S,6S)-2,6-diaminopimelate + succinate</text>
        <dbReference type="Rhea" id="RHEA:22608"/>
        <dbReference type="ChEBI" id="CHEBI:15377"/>
        <dbReference type="ChEBI" id="CHEBI:30031"/>
        <dbReference type="ChEBI" id="CHEBI:57609"/>
        <dbReference type="ChEBI" id="CHEBI:58087"/>
        <dbReference type="EC" id="3.5.1.18"/>
    </reaction>
</comment>
<evidence type="ECO:0000256" key="5">
    <source>
        <dbReference type="ARBA" id="ARBA00011921"/>
    </source>
</evidence>
<evidence type="ECO:0000256" key="6">
    <source>
        <dbReference type="ARBA" id="ARBA00016853"/>
    </source>
</evidence>
<evidence type="ECO:0000256" key="10">
    <source>
        <dbReference type="ARBA" id="ARBA00023285"/>
    </source>
</evidence>
<keyword evidence="7" id="KW-0479">Metal-binding</keyword>
<dbReference type="Gene3D" id="3.40.630.10">
    <property type="entry name" value="Zn peptidases"/>
    <property type="match status" value="1"/>
</dbReference>
<dbReference type="EMBL" id="JBHRYJ010000002">
    <property type="protein sequence ID" value="MFC3676100.1"/>
    <property type="molecule type" value="Genomic_DNA"/>
</dbReference>
<evidence type="ECO:0000256" key="3">
    <source>
        <dbReference type="ARBA" id="ARBA00005130"/>
    </source>
</evidence>
<gene>
    <name evidence="13" type="ORF">ACFOOQ_11135</name>
</gene>
<dbReference type="InterPro" id="IPR010182">
    <property type="entry name" value="ArgE/DapE"/>
</dbReference>
<proteinExistence type="inferred from homology"/>
<organism evidence="13 14">
    <name type="scientific">Ferrovibrio xuzhouensis</name>
    <dbReference type="NCBI Taxonomy" id="1576914"/>
    <lineage>
        <taxon>Bacteria</taxon>
        <taxon>Pseudomonadati</taxon>
        <taxon>Pseudomonadota</taxon>
        <taxon>Alphaproteobacteria</taxon>
        <taxon>Rhodospirillales</taxon>
        <taxon>Rhodospirillaceae</taxon>
        <taxon>Ferrovibrio</taxon>
    </lineage>
</organism>
<reference evidence="14" key="1">
    <citation type="journal article" date="2019" name="Int. J. Syst. Evol. Microbiol.">
        <title>The Global Catalogue of Microorganisms (GCM) 10K type strain sequencing project: providing services to taxonomists for standard genome sequencing and annotation.</title>
        <authorList>
            <consortium name="The Broad Institute Genomics Platform"/>
            <consortium name="The Broad Institute Genome Sequencing Center for Infectious Disease"/>
            <person name="Wu L."/>
            <person name="Ma J."/>
        </authorList>
    </citation>
    <scope>NUCLEOTIDE SEQUENCE [LARGE SCALE GENOMIC DNA]</scope>
    <source>
        <strain evidence="14">KCTC 42182</strain>
    </source>
</reference>
<comment type="caution">
    <text evidence="13">The sequence shown here is derived from an EMBL/GenBank/DDBJ whole genome shotgun (WGS) entry which is preliminary data.</text>
</comment>
<dbReference type="SUPFAM" id="SSF53187">
    <property type="entry name" value="Zn-dependent exopeptidases"/>
    <property type="match status" value="1"/>
</dbReference>
<feature type="domain" description="Peptidase M20 dimerisation" evidence="12">
    <location>
        <begin position="195"/>
        <end position="302"/>
    </location>
</feature>
<sequence>MTIDKAVAATIHDFVTTNADAMAGMLAELVKVPSDNPPGDCAPHAKRAAELLEGLGFTVERHPVPDDLVKANGMISCVNLVVRKKFGDGPVVALNAHGDVVAPGEGWSVDPYAAVVKDGVMYGRGAAVSKSDFVTYAYALLALEKLAKPIKGTIELHLTYDEEAGGAIGPQWLLEQGISKPDYAFSAGFSYAVTTAHNGCLHLEVTVNGKSAHAARPDTGHDAMEAAVHVLNALYAYRDTLAAIHSQVGGITSPTLVVGLIKGGINTNVVPDRVTFRLDRRMIPEENPEQVETNLRNLVSHAVEHLPGITAQVIRIMLARPFGMVPGVEKLIDILTRNATAVMGKPVGTEGIPLYTDARHYSARGVKTVLYGAGPRNLLEANGHRADEKLVLSDLNKATEVVARTLYELLS</sequence>
<dbReference type="Pfam" id="PF07687">
    <property type="entry name" value="M20_dimer"/>
    <property type="match status" value="1"/>
</dbReference>
<dbReference type="InterPro" id="IPR050072">
    <property type="entry name" value="Peptidase_M20A"/>
</dbReference>
<evidence type="ECO:0000256" key="7">
    <source>
        <dbReference type="ARBA" id="ARBA00022723"/>
    </source>
</evidence>
<dbReference type="NCBIfam" id="TIGR01910">
    <property type="entry name" value="DapE-ArgE"/>
    <property type="match status" value="1"/>
</dbReference>
<comment type="similarity">
    <text evidence="4">Belongs to the peptidase M20A family.</text>
</comment>
<evidence type="ECO:0000313" key="13">
    <source>
        <dbReference type="EMBL" id="MFC3676100.1"/>
    </source>
</evidence>
<evidence type="ECO:0000256" key="1">
    <source>
        <dbReference type="ARBA" id="ARBA00001941"/>
    </source>
</evidence>
<dbReference type="InterPro" id="IPR036264">
    <property type="entry name" value="Bact_exopeptidase_dim_dom"/>
</dbReference>
<evidence type="ECO:0000256" key="4">
    <source>
        <dbReference type="ARBA" id="ARBA00006247"/>
    </source>
</evidence>
<comment type="pathway">
    <text evidence="3">Amino-acid biosynthesis; L-lysine biosynthesis via DAP pathway; LL-2,6-diaminopimelate from (S)-tetrahydrodipicolinate (succinylase route): step 3/3.</text>
</comment>
<keyword evidence="14" id="KW-1185">Reference proteome</keyword>
<keyword evidence="10" id="KW-0170">Cobalt</keyword>
<dbReference type="EC" id="3.5.1.18" evidence="5"/>
<keyword evidence="9" id="KW-0862">Zinc</keyword>
<dbReference type="Pfam" id="PF01546">
    <property type="entry name" value="Peptidase_M20"/>
    <property type="match status" value="1"/>
</dbReference>
<dbReference type="Proteomes" id="UP001595711">
    <property type="component" value="Unassembled WGS sequence"/>
</dbReference>